<dbReference type="InterPro" id="IPR036097">
    <property type="entry name" value="HisK_dim/P_sf"/>
</dbReference>
<evidence type="ECO:0000313" key="6">
    <source>
        <dbReference type="Proteomes" id="UP000816034"/>
    </source>
</evidence>
<dbReference type="Proteomes" id="UP000816034">
    <property type="component" value="Unassembled WGS sequence"/>
</dbReference>
<name>A0AA88GS99_NAELO</name>
<feature type="region of interest" description="Disordered" evidence="2">
    <location>
        <begin position="49"/>
        <end position="69"/>
    </location>
</feature>
<dbReference type="Gene3D" id="1.10.287.130">
    <property type="match status" value="1"/>
</dbReference>
<feature type="compositionally biased region" description="Polar residues" evidence="2">
    <location>
        <begin position="85"/>
        <end position="107"/>
    </location>
</feature>
<dbReference type="SMART" id="SM00388">
    <property type="entry name" value="HisKA"/>
    <property type="match status" value="1"/>
</dbReference>
<dbReference type="EMBL" id="PYSW02000011">
    <property type="protein sequence ID" value="KAG2387950.1"/>
    <property type="molecule type" value="Genomic_DNA"/>
</dbReference>
<dbReference type="AlphaFoldDB" id="A0AA88GS99"/>
<keyword evidence="3" id="KW-1133">Transmembrane helix</keyword>
<feature type="compositionally biased region" description="Low complexity" evidence="2">
    <location>
        <begin position="60"/>
        <end position="69"/>
    </location>
</feature>
<feature type="domain" description="Signal transduction histidine kinase dimerisation/phosphoacceptor" evidence="4">
    <location>
        <begin position="361"/>
        <end position="478"/>
    </location>
</feature>
<reference evidence="5 6" key="1">
    <citation type="journal article" date="2018" name="BMC Genomics">
        <title>The genome of Naegleria lovaniensis, the basis for a comparative approach to unravel pathogenicity factors of the human pathogenic amoeba N. fowleri.</title>
        <authorList>
            <person name="Liechti N."/>
            <person name="Schurch N."/>
            <person name="Bruggmann R."/>
            <person name="Wittwer M."/>
        </authorList>
    </citation>
    <scope>NUCLEOTIDE SEQUENCE [LARGE SCALE GENOMIC DNA]</scope>
    <source>
        <strain evidence="5 6">ATCC 30569</strain>
    </source>
</reference>
<keyword evidence="3" id="KW-0472">Membrane</keyword>
<dbReference type="PANTHER" id="PTHR43719">
    <property type="entry name" value="TWO-COMPONENT HISTIDINE KINASE"/>
    <property type="match status" value="1"/>
</dbReference>
<gene>
    <name evidence="5" type="ORF">C9374_000800</name>
</gene>
<dbReference type="Pfam" id="PF00512">
    <property type="entry name" value="HisKA"/>
    <property type="match status" value="1"/>
</dbReference>
<evidence type="ECO:0000256" key="2">
    <source>
        <dbReference type="SAM" id="MobiDB-lite"/>
    </source>
</evidence>
<protein>
    <recommendedName>
        <fullName evidence="4">Signal transduction histidine kinase dimerisation/phosphoacceptor domain-containing protein</fullName>
    </recommendedName>
</protein>
<keyword evidence="3" id="KW-0812">Transmembrane</keyword>
<feature type="transmembrane region" description="Helical" evidence="3">
    <location>
        <begin position="262"/>
        <end position="282"/>
    </location>
</feature>
<dbReference type="PANTHER" id="PTHR43719:SF28">
    <property type="entry name" value="PEROXIDE STRESS-ACTIVATED HISTIDINE KINASE MAK1-RELATED"/>
    <property type="match status" value="1"/>
</dbReference>
<evidence type="ECO:0000313" key="5">
    <source>
        <dbReference type="EMBL" id="KAG2387950.1"/>
    </source>
</evidence>
<feature type="compositionally biased region" description="Low complexity" evidence="2">
    <location>
        <begin position="108"/>
        <end position="118"/>
    </location>
</feature>
<dbReference type="SUPFAM" id="SSF47384">
    <property type="entry name" value="Homodimeric domain of signal transducing histidine kinase"/>
    <property type="match status" value="1"/>
</dbReference>
<feature type="transmembrane region" description="Helical" evidence="3">
    <location>
        <begin position="179"/>
        <end position="201"/>
    </location>
</feature>
<accession>A0AA88GS99</accession>
<keyword evidence="6" id="KW-1185">Reference proteome</keyword>
<dbReference type="InterPro" id="IPR003661">
    <property type="entry name" value="HisK_dim/P_dom"/>
</dbReference>
<sequence length="534" mass="60773">MIEQPLTVFSSENNSDDTSAESAAQASPPIHSSLRTSMKRLNLETVNHTSSSMMQQDRASSPISCTSTPTTISNCNSSSMYIVPNDSSEYNHNSTTVSSSLPETPQKNSSSSNTTTNNINLNTPSLTILDRLGTYFNNEDDKFEYRRRSIGDRLKFIYMFYLTMVGFLGYLYIDQPTQGRLVFYTLVSLETLVNVFVIKLIQGNATMAKKEALNLFMTLFSCANRVVLQVYYGPSFPTWIINTYLIVITSNSLYFKKWTTLLNCILILTTTQVSLYFSYILMEFRADEGELFSKSLERQSPILLGFQCLNKRKFIKMAEICVMQIVVTMSGFLFSDVSEKQYEKIFEQQMEIMKEKVLNQSKTKFIGNLSHEVRNPLHGVVGSIQILRHEAERLNRYATSVGKKNVSRARRRKNSLPTCQLDPKETFNNEDGGAEAEENMIIASNQSSMELIDDIYNNSILLLNIFSRSLQLSNLELGKLKLSIQSFNFLELLESMTSVFYTLANDKQISLQSFFNFMKVPTTFKGDNVKILKY</sequence>
<organism evidence="5 6">
    <name type="scientific">Naegleria lovaniensis</name>
    <name type="common">Amoeba</name>
    <dbReference type="NCBI Taxonomy" id="51637"/>
    <lineage>
        <taxon>Eukaryota</taxon>
        <taxon>Discoba</taxon>
        <taxon>Heterolobosea</taxon>
        <taxon>Tetramitia</taxon>
        <taxon>Eutetramitia</taxon>
        <taxon>Vahlkampfiidae</taxon>
        <taxon>Naegleria</taxon>
    </lineage>
</organism>
<keyword evidence="1" id="KW-0597">Phosphoprotein</keyword>
<dbReference type="GO" id="GO:0000155">
    <property type="term" value="F:phosphorelay sensor kinase activity"/>
    <property type="evidence" value="ECO:0007669"/>
    <property type="project" value="InterPro"/>
</dbReference>
<feature type="region of interest" description="Disordered" evidence="2">
    <location>
        <begin position="83"/>
        <end position="118"/>
    </location>
</feature>
<dbReference type="InterPro" id="IPR050956">
    <property type="entry name" value="2C_system_His_kinase"/>
</dbReference>
<evidence type="ECO:0000256" key="3">
    <source>
        <dbReference type="SAM" id="Phobius"/>
    </source>
</evidence>
<feature type="region of interest" description="Disordered" evidence="2">
    <location>
        <begin position="1"/>
        <end position="36"/>
    </location>
</feature>
<dbReference type="GeneID" id="68093256"/>
<dbReference type="RefSeq" id="XP_044551942.1">
    <property type="nucleotide sequence ID" value="XM_044698028.1"/>
</dbReference>
<dbReference type="CDD" id="cd00082">
    <property type="entry name" value="HisKA"/>
    <property type="match status" value="1"/>
</dbReference>
<feature type="compositionally biased region" description="Polar residues" evidence="2">
    <location>
        <begin position="49"/>
        <end position="59"/>
    </location>
</feature>
<feature type="transmembrane region" description="Helical" evidence="3">
    <location>
        <begin position="156"/>
        <end position="173"/>
    </location>
</feature>
<proteinExistence type="predicted"/>
<evidence type="ECO:0000256" key="1">
    <source>
        <dbReference type="ARBA" id="ARBA00022553"/>
    </source>
</evidence>
<evidence type="ECO:0000259" key="4">
    <source>
        <dbReference type="SMART" id="SM00388"/>
    </source>
</evidence>
<comment type="caution">
    <text evidence="5">The sequence shown here is derived from an EMBL/GenBank/DDBJ whole genome shotgun (WGS) entry which is preliminary data.</text>
</comment>